<dbReference type="AlphaFoldDB" id="A0A8X6LFM7"/>
<gene>
    <name evidence="2" type="primary">FAAH2</name>
    <name evidence="2" type="ORF">TNCT_33411</name>
</gene>
<dbReference type="PANTHER" id="PTHR43372">
    <property type="entry name" value="FATTY-ACID AMIDE HYDROLASE"/>
    <property type="match status" value="1"/>
</dbReference>
<dbReference type="OrthoDB" id="6428749at2759"/>
<dbReference type="Pfam" id="PF01425">
    <property type="entry name" value="Amidase"/>
    <property type="match status" value="1"/>
</dbReference>
<dbReference type="InterPro" id="IPR023631">
    <property type="entry name" value="Amidase_dom"/>
</dbReference>
<dbReference type="SUPFAM" id="SSF75304">
    <property type="entry name" value="Amidase signature (AS) enzymes"/>
    <property type="match status" value="1"/>
</dbReference>
<dbReference type="InterPro" id="IPR052739">
    <property type="entry name" value="FAAH2"/>
</dbReference>
<proteinExistence type="predicted"/>
<dbReference type="PANTHER" id="PTHR43372:SF4">
    <property type="entry name" value="FATTY-ACID AMIDE HYDROLASE 2"/>
    <property type="match status" value="1"/>
</dbReference>
<organism evidence="2 3">
    <name type="scientific">Trichonephila clavata</name>
    <name type="common">Joro spider</name>
    <name type="synonym">Nephila clavata</name>
    <dbReference type="NCBI Taxonomy" id="2740835"/>
    <lineage>
        <taxon>Eukaryota</taxon>
        <taxon>Metazoa</taxon>
        <taxon>Ecdysozoa</taxon>
        <taxon>Arthropoda</taxon>
        <taxon>Chelicerata</taxon>
        <taxon>Arachnida</taxon>
        <taxon>Araneae</taxon>
        <taxon>Araneomorphae</taxon>
        <taxon>Entelegynae</taxon>
        <taxon>Araneoidea</taxon>
        <taxon>Nephilidae</taxon>
        <taxon>Trichonephila</taxon>
    </lineage>
</organism>
<dbReference type="GO" id="GO:0012505">
    <property type="term" value="C:endomembrane system"/>
    <property type="evidence" value="ECO:0007669"/>
    <property type="project" value="TreeGrafter"/>
</dbReference>
<sequence length="117" mass="12425">GESSLLTAAASVIGIGTDLGGSIRIPALFSGIFGHKPSAGAVSNGNQYPVVNEAVRQLISTGPMCRYAMDLLPMMKIISGDMRQPLRLDEPVCLHSDNEDTQTPIIHASVFDGRLVF</sequence>
<comment type="caution">
    <text evidence="2">The sequence shown here is derived from an EMBL/GenBank/DDBJ whole genome shotgun (WGS) entry which is preliminary data.</text>
</comment>
<evidence type="ECO:0000313" key="2">
    <source>
        <dbReference type="EMBL" id="GFR08080.1"/>
    </source>
</evidence>
<dbReference type="Gene3D" id="3.90.1300.10">
    <property type="entry name" value="Amidase signature (AS) domain"/>
    <property type="match status" value="1"/>
</dbReference>
<feature type="non-terminal residue" evidence="2">
    <location>
        <position position="1"/>
    </location>
</feature>
<keyword evidence="2" id="KW-0378">Hydrolase</keyword>
<keyword evidence="3" id="KW-1185">Reference proteome</keyword>
<accession>A0A8X6LFM7</accession>
<feature type="domain" description="Amidase" evidence="1">
    <location>
        <begin position="1"/>
        <end position="88"/>
    </location>
</feature>
<dbReference type="GO" id="GO:0016787">
    <property type="term" value="F:hydrolase activity"/>
    <property type="evidence" value="ECO:0007669"/>
    <property type="project" value="UniProtKB-KW"/>
</dbReference>
<dbReference type="Proteomes" id="UP000887116">
    <property type="component" value="Unassembled WGS sequence"/>
</dbReference>
<evidence type="ECO:0000259" key="1">
    <source>
        <dbReference type="Pfam" id="PF01425"/>
    </source>
</evidence>
<dbReference type="EMBL" id="BMAO01006371">
    <property type="protein sequence ID" value="GFR08080.1"/>
    <property type="molecule type" value="Genomic_DNA"/>
</dbReference>
<protein>
    <submittedName>
        <fullName evidence="2">Fatty-acid amide hydrolase 2</fullName>
    </submittedName>
</protein>
<reference evidence="2" key="1">
    <citation type="submission" date="2020-07" db="EMBL/GenBank/DDBJ databases">
        <title>Multicomponent nature underlies the extraordinary mechanical properties of spider dragline silk.</title>
        <authorList>
            <person name="Kono N."/>
            <person name="Nakamura H."/>
            <person name="Mori M."/>
            <person name="Yoshida Y."/>
            <person name="Ohtoshi R."/>
            <person name="Malay A.D."/>
            <person name="Moran D.A.P."/>
            <person name="Tomita M."/>
            <person name="Numata K."/>
            <person name="Arakawa K."/>
        </authorList>
    </citation>
    <scope>NUCLEOTIDE SEQUENCE</scope>
</reference>
<name>A0A8X6LFM7_TRICU</name>
<dbReference type="InterPro" id="IPR036928">
    <property type="entry name" value="AS_sf"/>
</dbReference>
<evidence type="ECO:0000313" key="3">
    <source>
        <dbReference type="Proteomes" id="UP000887116"/>
    </source>
</evidence>